<dbReference type="InterPro" id="IPR045981">
    <property type="entry name" value="DUF5937"/>
</dbReference>
<protein>
    <submittedName>
        <fullName evidence="2">DUF5937 family protein</fullName>
    </submittedName>
</protein>
<name>A0ABW0VCD1_9ACTN</name>
<dbReference type="CDD" id="cd00090">
    <property type="entry name" value="HTH_ARSR"/>
    <property type="match status" value="1"/>
</dbReference>
<evidence type="ECO:0000313" key="2">
    <source>
        <dbReference type="EMBL" id="MFC5642236.1"/>
    </source>
</evidence>
<dbReference type="InterPro" id="IPR011991">
    <property type="entry name" value="ArsR-like_HTH"/>
</dbReference>
<gene>
    <name evidence="2" type="ORF">ACFPZF_12865</name>
</gene>
<dbReference type="InterPro" id="IPR036388">
    <property type="entry name" value="WH-like_DNA-bd_sf"/>
</dbReference>
<accession>A0ABW0VCD1</accession>
<proteinExistence type="predicted"/>
<reference evidence="3" key="1">
    <citation type="journal article" date="2019" name="Int. J. Syst. Evol. Microbiol.">
        <title>The Global Catalogue of Microorganisms (GCM) 10K type strain sequencing project: providing services to taxonomists for standard genome sequencing and annotation.</title>
        <authorList>
            <consortium name="The Broad Institute Genomics Platform"/>
            <consortium name="The Broad Institute Genome Sequencing Center for Infectious Disease"/>
            <person name="Wu L."/>
            <person name="Ma J."/>
        </authorList>
    </citation>
    <scope>NUCLEOTIDE SEQUENCE [LARGE SCALE GENOMIC DNA]</scope>
    <source>
        <strain evidence="3">CGMCC 4.1622</strain>
    </source>
</reference>
<sequence>MAISLGFGPSDLARCRFAYSPLFETLQAVRIATGVEGPGPGPHHRGWLRDARPRIRGLDLRPITLLQPRRGYTPDFLSPPPPGPGADIGTELARVAATPASVVREEIELSLREHGTLGPEAAGLARMLLGDPAEVLGLLTRLVGAAWEALVEPVWPRVRAALESDLEYRSRQLSHGGLDRLFADLDPTLHWSGDTLVRDPGGDEHIELAGRGALLMPSVFKWDEAVVITQPPWQPTVTYRVRGLADLWRPMNGSPGGALERLVGRTRAALLTGLDEPASTTLLAQRHRLAPGTVSEHLTVMRDAGLVVGERRRHEVRYRRTRLGTALVHGGR</sequence>
<feature type="domain" description="DUF5937" evidence="1">
    <location>
        <begin position="114"/>
        <end position="242"/>
    </location>
</feature>
<dbReference type="InterPro" id="IPR036390">
    <property type="entry name" value="WH_DNA-bd_sf"/>
</dbReference>
<evidence type="ECO:0000313" key="3">
    <source>
        <dbReference type="Proteomes" id="UP001596066"/>
    </source>
</evidence>
<keyword evidence="3" id="KW-1185">Reference proteome</keyword>
<dbReference type="PANTHER" id="PTHR43132:SF8">
    <property type="entry name" value="HTH-TYPE TRANSCRIPTIONAL REGULATOR KMTR"/>
    <property type="match status" value="1"/>
</dbReference>
<organism evidence="2 3">
    <name type="scientific">Kitasatospora cinereorecta</name>
    <dbReference type="NCBI Taxonomy" id="285560"/>
    <lineage>
        <taxon>Bacteria</taxon>
        <taxon>Bacillati</taxon>
        <taxon>Actinomycetota</taxon>
        <taxon>Actinomycetes</taxon>
        <taxon>Kitasatosporales</taxon>
        <taxon>Streptomycetaceae</taxon>
        <taxon>Kitasatospora</taxon>
    </lineage>
</organism>
<dbReference type="Pfam" id="PF19361">
    <property type="entry name" value="DUF5937"/>
    <property type="match status" value="1"/>
</dbReference>
<dbReference type="SUPFAM" id="SSF46785">
    <property type="entry name" value="Winged helix' DNA-binding domain"/>
    <property type="match status" value="1"/>
</dbReference>
<evidence type="ECO:0000259" key="1">
    <source>
        <dbReference type="Pfam" id="PF19361"/>
    </source>
</evidence>
<dbReference type="Proteomes" id="UP001596066">
    <property type="component" value="Unassembled WGS sequence"/>
</dbReference>
<dbReference type="EMBL" id="JBHSOC010000018">
    <property type="protein sequence ID" value="MFC5642236.1"/>
    <property type="molecule type" value="Genomic_DNA"/>
</dbReference>
<dbReference type="Gene3D" id="1.10.10.10">
    <property type="entry name" value="Winged helix-like DNA-binding domain superfamily/Winged helix DNA-binding domain"/>
    <property type="match status" value="1"/>
</dbReference>
<dbReference type="InterPro" id="IPR051011">
    <property type="entry name" value="Metal_resp_trans_reg"/>
</dbReference>
<comment type="caution">
    <text evidence="2">The sequence shown here is derived from an EMBL/GenBank/DDBJ whole genome shotgun (WGS) entry which is preliminary data.</text>
</comment>
<dbReference type="RefSeq" id="WP_346143707.1">
    <property type="nucleotide sequence ID" value="NZ_BAAAUA010000014.1"/>
</dbReference>
<dbReference type="PANTHER" id="PTHR43132">
    <property type="entry name" value="ARSENICAL RESISTANCE OPERON REPRESSOR ARSR-RELATED"/>
    <property type="match status" value="1"/>
</dbReference>